<proteinExistence type="predicted"/>
<sequence>MIQKYLNILLIALLSINTTVSLPKEDNTPLFPKPILAQNLQPTNKVQLTNVNKIDTIKIGSNDIIHHVVSLSEYSILSQKLFLLQNQLRKNPAKYYQNLLKEGNNETAKMLSNNLTPVQLQHDQLGVESLKYSLGLQLSAQDLIVEQSHSGEIGHIGSTTPYDRIHRYGDLSKGKYGAGEIIVYGLTDANEIINSIINDKLMFENLRRENFKSGAISCGYHNSSFQTSCVFVYADNFINKLKTEHKFYNNVLRALGLYLLLVLFALPTTNLTRRSEIHLPGSLFLGSPNNETGIIKNKSMTKKEYETLEQVLFNNQNGIKKAGNLLVANQGSTGVVGHYTSDRTSPTDRMNKYGKWNKFAAENISYGTYKDSFNILAGLINSPGHFKNMFSENYLIGSVSCGPHPIWVNMCAFEFAYAFESF</sequence>
<feature type="chain" id="PRO_5041909565" description="SCP domain-containing protein" evidence="1">
    <location>
        <begin position="22"/>
        <end position="422"/>
    </location>
</feature>
<dbReference type="Gene3D" id="3.40.33.10">
    <property type="entry name" value="CAP"/>
    <property type="match status" value="2"/>
</dbReference>
<dbReference type="EMBL" id="JADGJW010000388">
    <property type="protein sequence ID" value="KAJ3218291.1"/>
    <property type="molecule type" value="Genomic_DNA"/>
</dbReference>
<organism evidence="2 3">
    <name type="scientific">Clydaea vesicula</name>
    <dbReference type="NCBI Taxonomy" id="447962"/>
    <lineage>
        <taxon>Eukaryota</taxon>
        <taxon>Fungi</taxon>
        <taxon>Fungi incertae sedis</taxon>
        <taxon>Chytridiomycota</taxon>
        <taxon>Chytridiomycota incertae sedis</taxon>
        <taxon>Chytridiomycetes</taxon>
        <taxon>Lobulomycetales</taxon>
        <taxon>Lobulomycetaceae</taxon>
        <taxon>Clydaea</taxon>
    </lineage>
</organism>
<evidence type="ECO:0000313" key="2">
    <source>
        <dbReference type="EMBL" id="KAJ3218291.1"/>
    </source>
</evidence>
<name>A0AAD5TZ68_9FUNG</name>
<feature type="signal peptide" evidence="1">
    <location>
        <begin position="1"/>
        <end position="21"/>
    </location>
</feature>
<evidence type="ECO:0008006" key="4">
    <source>
        <dbReference type="Google" id="ProtNLM"/>
    </source>
</evidence>
<dbReference type="CDD" id="cd05379">
    <property type="entry name" value="CAP_bacterial"/>
    <property type="match status" value="2"/>
</dbReference>
<gene>
    <name evidence="2" type="ORF">HK099_005120</name>
</gene>
<evidence type="ECO:0000313" key="3">
    <source>
        <dbReference type="Proteomes" id="UP001211065"/>
    </source>
</evidence>
<dbReference type="InterPro" id="IPR035940">
    <property type="entry name" value="CAP_sf"/>
</dbReference>
<evidence type="ECO:0000256" key="1">
    <source>
        <dbReference type="SAM" id="SignalP"/>
    </source>
</evidence>
<keyword evidence="3" id="KW-1185">Reference proteome</keyword>
<reference evidence="2" key="1">
    <citation type="submission" date="2020-05" db="EMBL/GenBank/DDBJ databases">
        <title>Phylogenomic resolution of chytrid fungi.</title>
        <authorList>
            <person name="Stajich J.E."/>
            <person name="Amses K."/>
            <person name="Simmons R."/>
            <person name="Seto K."/>
            <person name="Myers J."/>
            <person name="Bonds A."/>
            <person name="Quandt C.A."/>
            <person name="Barry K."/>
            <person name="Liu P."/>
            <person name="Grigoriev I."/>
            <person name="Longcore J.E."/>
            <person name="James T.Y."/>
        </authorList>
    </citation>
    <scope>NUCLEOTIDE SEQUENCE</scope>
    <source>
        <strain evidence="2">JEL0476</strain>
    </source>
</reference>
<comment type="caution">
    <text evidence="2">The sequence shown here is derived from an EMBL/GenBank/DDBJ whole genome shotgun (WGS) entry which is preliminary data.</text>
</comment>
<keyword evidence="1" id="KW-0732">Signal</keyword>
<dbReference type="Proteomes" id="UP001211065">
    <property type="component" value="Unassembled WGS sequence"/>
</dbReference>
<dbReference type="AlphaFoldDB" id="A0AAD5TZ68"/>
<dbReference type="PANTHER" id="PTHR31157">
    <property type="entry name" value="SCP DOMAIN-CONTAINING PROTEIN"/>
    <property type="match status" value="1"/>
</dbReference>
<accession>A0AAD5TZ68</accession>
<dbReference type="PANTHER" id="PTHR31157:SF1">
    <property type="entry name" value="SCP DOMAIN-CONTAINING PROTEIN"/>
    <property type="match status" value="1"/>
</dbReference>
<protein>
    <recommendedName>
        <fullName evidence="4">SCP domain-containing protein</fullName>
    </recommendedName>
</protein>